<sequence>MNRNIEQQIQDGEKGIPVSADFLPCSICEMMYGFTYTRKRHMKNMHGDENGKRLSTVTCPGCPDLFDSIFDSNIQLVRHFQKKLNDNGVDFTIIEKEFLTLDMFEVSRWKWMHSEARKENERHKKSKRFHKLCPSFLKMTERVKKNIEVVASFGHYGHDLNPALSKLPAEDECYIKDQTFSGLAAAKHLRACVRKADLQEVVRVVEIPPINLKGQLVRNRIYDRMCSTPSCVVCPNGKEGDCMTSGVVYLMSCRMCGQEYIGETGRPLCIRVKEHLDGLKKPNVSTPWGEHRVRCHHGAMFQVSVSILARESDISARRTLEALWIAAKNPQVNRKDECIAITQELAPFVELWLNSFTHVYLHLRVIGGARRHPPGRRKHKELLKGLNAFLGDNLIRKLVKEMNSHCERCGACAFQIKCSCSDGSEMRATPNEVVSWLLKNKQRSELDMIKVVVRNLLASLPKKDAGESLTKRSRLQGLGAPPKAKPIERQYKRRTTLNMERRAKKKCLDNDKFLYVKAEKILCTERTLLNVLLVRKTNASGLRRQ</sequence>
<proteinExistence type="predicted"/>
<evidence type="ECO:0000313" key="2">
    <source>
        <dbReference type="EMBL" id="VDP14364.1"/>
    </source>
</evidence>
<accession>A0A183GAX4</accession>
<dbReference type="Proteomes" id="UP000050761">
    <property type="component" value="Unassembled WGS sequence"/>
</dbReference>
<dbReference type="AlphaFoldDB" id="A0A183GAX4"/>
<dbReference type="InterPro" id="IPR013087">
    <property type="entry name" value="Znf_C2H2_type"/>
</dbReference>
<evidence type="ECO:0000313" key="3">
    <source>
        <dbReference type="Proteomes" id="UP000050761"/>
    </source>
</evidence>
<keyword evidence="3" id="KW-1185">Reference proteome</keyword>
<gene>
    <name evidence="2" type="ORF">HPBE_LOCUS19207</name>
</gene>
<accession>A0A3P8C6A0</accession>
<evidence type="ECO:0000259" key="1">
    <source>
        <dbReference type="PROSITE" id="PS00028"/>
    </source>
</evidence>
<reference evidence="4" key="2">
    <citation type="submission" date="2019-09" db="UniProtKB">
        <authorList>
            <consortium name="WormBaseParasite"/>
        </authorList>
    </citation>
    <scope>IDENTIFICATION</scope>
</reference>
<dbReference type="PROSITE" id="PS00028">
    <property type="entry name" value="ZINC_FINGER_C2H2_1"/>
    <property type="match status" value="1"/>
</dbReference>
<dbReference type="OrthoDB" id="10057701at2759"/>
<dbReference type="InterPro" id="IPR052797">
    <property type="entry name" value="RegFact_GeneExpr_CellDeath"/>
</dbReference>
<organism evidence="3 4">
    <name type="scientific">Heligmosomoides polygyrus</name>
    <name type="common">Parasitic roundworm</name>
    <dbReference type="NCBI Taxonomy" id="6339"/>
    <lineage>
        <taxon>Eukaryota</taxon>
        <taxon>Metazoa</taxon>
        <taxon>Ecdysozoa</taxon>
        <taxon>Nematoda</taxon>
        <taxon>Chromadorea</taxon>
        <taxon>Rhabditida</taxon>
        <taxon>Rhabditina</taxon>
        <taxon>Rhabditomorpha</taxon>
        <taxon>Strongyloidea</taxon>
        <taxon>Heligmosomidae</taxon>
        <taxon>Heligmosomoides</taxon>
    </lineage>
</organism>
<dbReference type="WBParaSite" id="HPBE_0001920801-mRNA-1">
    <property type="protein sequence ID" value="HPBE_0001920801-mRNA-1"/>
    <property type="gene ID" value="HPBE_0001920801"/>
</dbReference>
<dbReference type="PANTHER" id="PTHR33936">
    <property type="entry name" value="PROTEIN CBG17840"/>
    <property type="match status" value="1"/>
</dbReference>
<reference evidence="2 3" key="1">
    <citation type="submission" date="2018-11" db="EMBL/GenBank/DDBJ databases">
        <authorList>
            <consortium name="Pathogen Informatics"/>
        </authorList>
    </citation>
    <scope>NUCLEOTIDE SEQUENCE [LARGE SCALE GENOMIC DNA]</scope>
</reference>
<evidence type="ECO:0000313" key="4">
    <source>
        <dbReference type="WBParaSite" id="HPBE_0001920801-mRNA-1"/>
    </source>
</evidence>
<dbReference type="PANTHER" id="PTHR33936:SF24">
    <property type="entry name" value="C2H2-TYPE DOMAIN-CONTAINING PROTEIN"/>
    <property type="match status" value="1"/>
</dbReference>
<protein>
    <submittedName>
        <fullName evidence="4">C2H2-type domain-containing protein</fullName>
    </submittedName>
</protein>
<name>A0A183GAX4_HELPZ</name>
<dbReference type="EMBL" id="UZAH01031203">
    <property type="protein sequence ID" value="VDP14364.1"/>
    <property type="molecule type" value="Genomic_DNA"/>
</dbReference>
<feature type="domain" description="C2H2-type" evidence="1">
    <location>
        <begin position="25"/>
        <end position="46"/>
    </location>
</feature>